<dbReference type="InterPro" id="IPR022357">
    <property type="entry name" value="MIP_CS"/>
</dbReference>
<feature type="region of interest" description="Disordered" evidence="9">
    <location>
        <begin position="1"/>
        <end position="32"/>
    </location>
</feature>
<keyword evidence="4" id="KW-1003">Cell membrane</keyword>
<dbReference type="Pfam" id="PF00230">
    <property type="entry name" value="MIP"/>
    <property type="match status" value="1"/>
</dbReference>
<keyword evidence="5 8" id="KW-0812">Transmembrane</keyword>
<feature type="transmembrane region" description="Helical" evidence="10">
    <location>
        <begin position="125"/>
        <end position="147"/>
    </location>
</feature>
<dbReference type="AlphaFoldDB" id="A0AAE9B1R3"/>
<evidence type="ECO:0000256" key="4">
    <source>
        <dbReference type="ARBA" id="ARBA00022475"/>
    </source>
</evidence>
<comment type="similarity">
    <text evidence="2 8">Belongs to the MIP/aquaporin (TC 1.A.8) family.</text>
</comment>
<evidence type="ECO:0000256" key="6">
    <source>
        <dbReference type="ARBA" id="ARBA00022989"/>
    </source>
</evidence>
<dbReference type="PANTHER" id="PTHR19139">
    <property type="entry name" value="AQUAPORIN TRANSPORTER"/>
    <property type="match status" value="1"/>
</dbReference>
<evidence type="ECO:0000256" key="7">
    <source>
        <dbReference type="ARBA" id="ARBA00023136"/>
    </source>
</evidence>
<feature type="compositionally biased region" description="Gly residues" evidence="9">
    <location>
        <begin position="16"/>
        <end position="26"/>
    </location>
</feature>
<gene>
    <name evidence="11" type="ORF">Sipo8835_11755</name>
</gene>
<evidence type="ECO:0008006" key="13">
    <source>
        <dbReference type="Google" id="ProtNLM"/>
    </source>
</evidence>
<keyword evidence="3 8" id="KW-0813">Transport</keyword>
<evidence type="ECO:0000256" key="10">
    <source>
        <dbReference type="SAM" id="Phobius"/>
    </source>
</evidence>
<dbReference type="Proteomes" id="UP000318720">
    <property type="component" value="Unassembled WGS sequence"/>
</dbReference>
<evidence type="ECO:0000256" key="9">
    <source>
        <dbReference type="SAM" id="MobiDB-lite"/>
    </source>
</evidence>
<dbReference type="PANTHER" id="PTHR19139:SF199">
    <property type="entry name" value="MIP17260P"/>
    <property type="match status" value="1"/>
</dbReference>
<dbReference type="InterPro" id="IPR023271">
    <property type="entry name" value="Aquaporin-like"/>
</dbReference>
<feature type="transmembrane region" description="Helical" evidence="10">
    <location>
        <begin position="201"/>
        <end position="223"/>
    </location>
</feature>
<dbReference type="GO" id="GO:0005886">
    <property type="term" value="C:plasma membrane"/>
    <property type="evidence" value="ECO:0007669"/>
    <property type="project" value="UniProtKB-SubCell"/>
</dbReference>
<dbReference type="PRINTS" id="PR00783">
    <property type="entry name" value="MINTRINSICP"/>
</dbReference>
<comment type="subcellular location">
    <subcellularLocation>
        <location evidence="1">Cell membrane</location>
        <topology evidence="1">Multi-pass membrane protein</topology>
    </subcellularLocation>
</comment>
<keyword evidence="6 10" id="KW-1133">Transmembrane helix</keyword>
<evidence type="ECO:0000256" key="1">
    <source>
        <dbReference type="ARBA" id="ARBA00004651"/>
    </source>
</evidence>
<name>A0AAE9B1R3_9ACTN</name>
<evidence type="ECO:0000256" key="3">
    <source>
        <dbReference type="ARBA" id="ARBA00022448"/>
    </source>
</evidence>
<evidence type="ECO:0000256" key="8">
    <source>
        <dbReference type="RuleBase" id="RU000477"/>
    </source>
</evidence>
<evidence type="ECO:0000313" key="11">
    <source>
        <dbReference type="EMBL" id="TQE35885.1"/>
    </source>
</evidence>
<dbReference type="InterPro" id="IPR000425">
    <property type="entry name" value="MIP"/>
</dbReference>
<reference evidence="11 12" key="1">
    <citation type="submission" date="2019-03" db="EMBL/GenBank/DDBJ databases">
        <title>Comparative genomic analyses of the sweetpotato soil rot pathogen, Streptomyces ipomoeae.</title>
        <authorList>
            <person name="Ruschel Soares N."/>
            <person name="Badger J.H."/>
            <person name="Huguet-Tapia J.C."/>
            <person name="Clark C.A."/>
            <person name="Pettis G.S."/>
        </authorList>
    </citation>
    <scope>NUCLEOTIDE SEQUENCE [LARGE SCALE GENOMIC DNA]</scope>
    <source>
        <strain evidence="11 12">88-35</strain>
    </source>
</reference>
<feature type="transmembrane region" description="Helical" evidence="10">
    <location>
        <begin position="243"/>
        <end position="263"/>
    </location>
</feature>
<feature type="transmembrane region" description="Helical" evidence="10">
    <location>
        <begin position="76"/>
        <end position="94"/>
    </location>
</feature>
<feature type="transmembrane region" description="Helical" evidence="10">
    <location>
        <begin position="42"/>
        <end position="64"/>
    </location>
</feature>
<dbReference type="GO" id="GO:0015250">
    <property type="term" value="F:water channel activity"/>
    <property type="evidence" value="ECO:0007669"/>
    <property type="project" value="TreeGrafter"/>
</dbReference>
<evidence type="ECO:0000256" key="5">
    <source>
        <dbReference type="ARBA" id="ARBA00022692"/>
    </source>
</evidence>
<dbReference type="Gene3D" id="1.20.1080.10">
    <property type="entry name" value="Glycerol uptake facilitator protein"/>
    <property type="match status" value="1"/>
</dbReference>
<feature type="transmembrane region" description="Helical" evidence="10">
    <location>
        <begin position="167"/>
        <end position="189"/>
    </location>
</feature>
<evidence type="ECO:0000313" key="12">
    <source>
        <dbReference type="Proteomes" id="UP000318720"/>
    </source>
</evidence>
<organism evidence="11 12">
    <name type="scientific">Streptomyces ipomoeae</name>
    <dbReference type="NCBI Taxonomy" id="103232"/>
    <lineage>
        <taxon>Bacteria</taxon>
        <taxon>Bacillati</taxon>
        <taxon>Actinomycetota</taxon>
        <taxon>Actinomycetes</taxon>
        <taxon>Kitasatosporales</taxon>
        <taxon>Streptomycetaceae</taxon>
        <taxon>Streptomyces</taxon>
    </lineage>
</organism>
<dbReference type="EMBL" id="SPAZ01000100">
    <property type="protein sequence ID" value="TQE35885.1"/>
    <property type="molecule type" value="Genomic_DNA"/>
</dbReference>
<comment type="caution">
    <text evidence="11">The sequence shown here is derived from an EMBL/GenBank/DDBJ whole genome shotgun (WGS) entry which is preliminary data.</text>
</comment>
<sequence length="295" mass="30065">MLTSARVSAWRATGTTSGGGTGGAGTAGKPAAPGGTTARAAVAVEFALTGGVLFVLVTAVRWVMVSPLSRALPEPHLQLAAVAVIVGVALAWALSSSWGRQSGGHLNPAVTLALWVTGAFPGRRVLPYVAAQLAGSVAGTGLARLVWGPVVGARMDYAAVRPAPALSAAALFTAEAAATAAILAVALLLMSRPAWACWIPLALPAATAVVIVTLGTLTGGSANPARQFGPALWAHQSVHWSHLWVYLVAPLAGAALSALVTRYRTYRLRHSPRSGPARLHGRRSETGRCADGSIC</sequence>
<protein>
    <recommendedName>
        <fullName evidence="13">Aquaporin family protein</fullName>
    </recommendedName>
</protein>
<accession>A0AAE9B1R3</accession>
<evidence type="ECO:0000256" key="2">
    <source>
        <dbReference type="ARBA" id="ARBA00006175"/>
    </source>
</evidence>
<dbReference type="RefSeq" id="WP_052315545.1">
    <property type="nucleotide sequence ID" value="NZ_JARAVC010000006.1"/>
</dbReference>
<feature type="region of interest" description="Disordered" evidence="9">
    <location>
        <begin position="272"/>
        <end position="295"/>
    </location>
</feature>
<dbReference type="SUPFAM" id="SSF81338">
    <property type="entry name" value="Aquaporin-like"/>
    <property type="match status" value="1"/>
</dbReference>
<dbReference type="PROSITE" id="PS00221">
    <property type="entry name" value="MIP"/>
    <property type="match status" value="1"/>
</dbReference>
<keyword evidence="7 10" id="KW-0472">Membrane</keyword>
<dbReference type="InterPro" id="IPR034294">
    <property type="entry name" value="Aquaporin_transptr"/>
</dbReference>
<proteinExistence type="inferred from homology"/>